<protein>
    <submittedName>
        <fullName evidence="1">Uncharacterized protein</fullName>
    </submittedName>
</protein>
<evidence type="ECO:0000313" key="1">
    <source>
        <dbReference type="EMBL" id="KAB8199937.1"/>
    </source>
</evidence>
<name>A0A5N6D4S9_ASPPA</name>
<dbReference type="Proteomes" id="UP000326532">
    <property type="component" value="Unassembled WGS sequence"/>
</dbReference>
<proteinExistence type="predicted"/>
<dbReference type="VEuPathDB" id="FungiDB:BDV34DRAFT_205756"/>
<sequence>MLQRSPTYIASLPTTGQFEAIVSKLLPRSVAHQIIRRGSNDCGFVPTGTFMPHFGVQNQALLPVQLT</sequence>
<accession>A0A5N6D4S9</accession>
<gene>
    <name evidence="1" type="ORF">BDV34DRAFT_205756</name>
</gene>
<reference evidence="1 2" key="1">
    <citation type="submission" date="2019-04" db="EMBL/GenBank/DDBJ databases">
        <title>Fungal friends and foes A comparative genomics study of 23 Aspergillus species from section Flavi.</title>
        <authorList>
            <consortium name="DOE Joint Genome Institute"/>
            <person name="Kjaerbolling I."/>
            <person name="Vesth T.C."/>
            <person name="Frisvad J.C."/>
            <person name="Nybo J.L."/>
            <person name="Theobald S."/>
            <person name="Kildgaard S."/>
            <person name="Petersen T.I."/>
            <person name="Kuo A."/>
            <person name="Sato A."/>
            <person name="Lyhne E.K."/>
            <person name="Kogle M.E."/>
            <person name="Wiebenga A."/>
            <person name="Kun R.S."/>
            <person name="Lubbers R.J."/>
            <person name="Makela M.R."/>
            <person name="Barry K."/>
            <person name="Chovatia M."/>
            <person name="Clum A."/>
            <person name="Daum C."/>
            <person name="Haridas S."/>
            <person name="He G."/>
            <person name="LaButti K."/>
            <person name="Lipzen A."/>
            <person name="Mondo S."/>
            <person name="Pangilinan J."/>
            <person name="Riley R."/>
            <person name="Salamov A."/>
            <person name="Simmons B.A."/>
            <person name="Magnuson J.K."/>
            <person name="Henrissat B."/>
            <person name="Mortensen U.H."/>
            <person name="Larsen T.O."/>
            <person name="De vries R.P."/>
            <person name="Grigoriev I.V."/>
            <person name="Machida M."/>
            <person name="Baker S.E."/>
            <person name="Andersen M.R."/>
        </authorList>
    </citation>
    <scope>NUCLEOTIDE SEQUENCE [LARGE SCALE GENOMIC DNA]</scope>
    <source>
        <strain evidence="1 2">CBS 117618</strain>
    </source>
</reference>
<keyword evidence="2" id="KW-1185">Reference proteome</keyword>
<dbReference type="AlphaFoldDB" id="A0A5N6D4S9"/>
<organism evidence="1 2">
    <name type="scientific">Aspergillus parasiticus</name>
    <dbReference type="NCBI Taxonomy" id="5067"/>
    <lineage>
        <taxon>Eukaryota</taxon>
        <taxon>Fungi</taxon>
        <taxon>Dikarya</taxon>
        <taxon>Ascomycota</taxon>
        <taxon>Pezizomycotina</taxon>
        <taxon>Eurotiomycetes</taxon>
        <taxon>Eurotiomycetidae</taxon>
        <taxon>Eurotiales</taxon>
        <taxon>Aspergillaceae</taxon>
        <taxon>Aspergillus</taxon>
        <taxon>Aspergillus subgen. Circumdati</taxon>
    </lineage>
</organism>
<dbReference type="EMBL" id="ML735057">
    <property type="protein sequence ID" value="KAB8199937.1"/>
    <property type="molecule type" value="Genomic_DNA"/>
</dbReference>
<evidence type="ECO:0000313" key="2">
    <source>
        <dbReference type="Proteomes" id="UP000326532"/>
    </source>
</evidence>